<dbReference type="AlphaFoldDB" id="A0A9D2CQG4"/>
<gene>
    <name evidence="1" type="ORF">H9821_05105</name>
</gene>
<proteinExistence type="predicted"/>
<evidence type="ECO:0000313" key="1">
    <source>
        <dbReference type="EMBL" id="HIY95025.1"/>
    </source>
</evidence>
<dbReference type="SUPFAM" id="SSF48150">
    <property type="entry name" value="DNA-glycosylase"/>
    <property type="match status" value="1"/>
</dbReference>
<dbReference type="InterPro" id="IPR011257">
    <property type="entry name" value="DNA_glycosylase"/>
</dbReference>
<dbReference type="EMBL" id="DXCN01000040">
    <property type="protein sequence ID" value="HIY95025.1"/>
    <property type="molecule type" value="Genomic_DNA"/>
</dbReference>
<reference evidence="1" key="1">
    <citation type="journal article" date="2021" name="PeerJ">
        <title>Extensive microbial diversity within the chicken gut microbiome revealed by metagenomics and culture.</title>
        <authorList>
            <person name="Gilroy R."/>
            <person name="Ravi A."/>
            <person name="Getino M."/>
            <person name="Pursley I."/>
            <person name="Horton D.L."/>
            <person name="Alikhan N.F."/>
            <person name="Baker D."/>
            <person name="Gharbi K."/>
            <person name="Hall N."/>
            <person name="Watson M."/>
            <person name="Adriaenssens E.M."/>
            <person name="Foster-Nyarko E."/>
            <person name="Jarju S."/>
            <person name="Secka A."/>
            <person name="Antonio M."/>
            <person name="Oren A."/>
            <person name="Chaudhuri R.R."/>
            <person name="La Ragione R."/>
            <person name="Hildebrand F."/>
            <person name="Pallen M.J."/>
        </authorList>
    </citation>
    <scope>NUCLEOTIDE SEQUENCE</scope>
    <source>
        <strain evidence="1">ChiHjej12B11-9195</strain>
    </source>
</reference>
<protein>
    <submittedName>
        <fullName evidence="1">3-methyladenine DNA glycosylase</fullName>
    </submittedName>
</protein>
<reference evidence="1" key="2">
    <citation type="submission" date="2021-04" db="EMBL/GenBank/DDBJ databases">
        <authorList>
            <person name="Gilroy R."/>
        </authorList>
    </citation>
    <scope>NUCLEOTIDE SEQUENCE</scope>
    <source>
        <strain evidence="1">ChiHjej12B11-9195</strain>
    </source>
</reference>
<evidence type="ECO:0000313" key="2">
    <source>
        <dbReference type="Proteomes" id="UP000824134"/>
    </source>
</evidence>
<comment type="caution">
    <text evidence="1">The sequence shown here is derived from an EMBL/GenBank/DDBJ whole genome shotgun (WGS) entry which is preliminary data.</text>
</comment>
<name>A0A9D2CQG4_9MICC</name>
<organism evidence="1 2">
    <name type="scientific">Candidatus Rothia avicola</name>
    <dbReference type="NCBI Taxonomy" id="2840478"/>
    <lineage>
        <taxon>Bacteria</taxon>
        <taxon>Bacillati</taxon>
        <taxon>Actinomycetota</taxon>
        <taxon>Actinomycetes</taxon>
        <taxon>Micrococcales</taxon>
        <taxon>Micrococcaceae</taxon>
        <taxon>Rothia</taxon>
    </lineage>
</organism>
<dbReference type="Gene3D" id="1.10.340.30">
    <property type="entry name" value="Hypothetical protein, domain 2"/>
    <property type="match status" value="1"/>
</dbReference>
<dbReference type="GO" id="GO:0003824">
    <property type="term" value="F:catalytic activity"/>
    <property type="evidence" value="ECO:0007669"/>
    <property type="project" value="InterPro"/>
</dbReference>
<dbReference type="Proteomes" id="UP000824134">
    <property type="component" value="Unassembled WGS sequence"/>
</dbReference>
<dbReference type="GO" id="GO:0006281">
    <property type="term" value="P:DNA repair"/>
    <property type="evidence" value="ECO:0007669"/>
    <property type="project" value="InterPro"/>
</dbReference>
<sequence length="332" mass="36043">MLRAHFVLEPTHRVHLGQTFATLQRGAFDPLFRQVAGPAGPVFWATAREAGVGLLVRFARTHPADLRAPIEVTIWAGDSSAGGTSPASALEAFAARVPGWVGEQDRWAGFYASEAWGQLPARLVRARAEAPGLRLPSVGLLSQNLLLAITEQRVTGIEAMGGMRALLRQYGEPAPVTGLPDQPPGLVSFPQASVFAQIPDWAYHRAGFDRSRSSAMVHYANRAESFERFAAQHSVSELARALNSVPGLGPWTIAETLQRYCGHPDAVSVGDYHLAHHVTYAFDGTRGDDARMVELLAPYAGHRQRVVALIKAAGISDPRRGPRYAPQDMRSF</sequence>
<accession>A0A9D2CQG4</accession>